<reference evidence="1" key="1">
    <citation type="submission" date="2018-02" db="EMBL/GenBank/DDBJ databases">
        <title>Rhizophora mucronata_Transcriptome.</title>
        <authorList>
            <person name="Meera S.P."/>
            <person name="Sreeshan A."/>
            <person name="Augustine A."/>
        </authorList>
    </citation>
    <scope>NUCLEOTIDE SEQUENCE</scope>
    <source>
        <tissue evidence="1">Leaf</tissue>
    </source>
</reference>
<dbReference type="AlphaFoldDB" id="A0A2P2P574"/>
<sequence length="47" mass="5420">MLGIFIIEMVAKFPGWGLMTSTLQFLPTCNFWSASLAESLLHKWQFQ</sequence>
<name>A0A2P2P574_RHIMU</name>
<accession>A0A2P2P574</accession>
<protein>
    <submittedName>
        <fullName evidence="1">Uncharacterized protein</fullName>
    </submittedName>
</protein>
<dbReference type="EMBL" id="GGEC01069309">
    <property type="protein sequence ID" value="MBX49793.1"/>
    <property type="molecule type" value="Transcribed_RNA"/>
</dbReference>
<evidence type="ECO:0000313" key="1">
    <source>
        <dbReference type="EMBL" id="MBX49793.1"/>
    </source>
</evidence>
<organism evidence="1">
    <name type="scientific">Rhizophora mucronata</name>
    <name type="common">Asiatic mangrove</name>
    <dbReference type="NCBI Taxonomy" id="61149"/>
    <lineage>
        <taxon>Eukaryota</taxon>
        <taxon>Viridiplantae</taxon>
        <taxon>Streptophyta</taxon>
        <taxon>Embryophyta</taxon>
        <taxon>Tracheophyta</taxon>
        <taxon>Spermatophyta</taxon>
        <taxon>Magnoliopsida</taxon>
        <taxon>eudicotyledons</taxon>
        <taxon>Gunneridae</taxon>
        <taxon>Pentapetalae</taxon>
        <taxon>rosids</taxon>
        <taxon>fabids</taxon>
        <taxon>Malpighiales</taxon>
        <taxon>Rhizophoraceae</taxon>
        <taxon>Rhizophora</taxon>
    </lineage>
</organism>
<proteinExistence type="predicted"/>